<dbReference type="EMBL" id="APVH01000013">
    <property type="protein sequence ID" value="EPX84098.1"/>
    <property type="molecule type" value="Genomic_DNA"/>
</dbReference>
<feature type="transmembrane region" description="Helical" evidence="7">
    <location>
        <begin position="114"/>
        <end position="139"/>
    </location>
</feature>
<evidence type="ECO:0000256" key="7">
    <source>
        <dbReference type="RuleBase" id="RU363032"/>
    </source>
</evidence>
<proteinExistence type="inferred from homology"/>
<evidence type="ECO:0000256" key="6">
    <source>
        <dbReference type="ARBA" id="ARBA00023136"/>
    </source>
</evidence>
<feature type="transmembrane region" description="Helical" evidence="7">
    <location>
        <begin position="213"/>
        <end position="232"/>
    </location>
</feature>
<dbReference type="CDD" id="cd06261">
    <property type="entry name" value="TM_PBP2"/>
    <property type="match status" value="1"/>
</dbReference>
<dbReference type="InterPro" id="IPR000515">
    <property type="entry name" value="MetI-like"/>
</dbReference>
<keyword evidence="2 7" id="KW-0813">Transport</keyword>
<dbReference type="PROSITE" id="PS50928">
    <property type="entry name" value="ABC_TM1"/>
    <property type="match status" value="1"/>
</dbReference>
<evidence type="ECO:0000256" key="1">
    <source>
        <dbReference type="ARBA" id="ARBA00004651"/>
    </source>
</evidence>
<keyword evidence="3" id="KW-1003">Cell membrane</keyword>
<dbReference type="AlphaFoldDB" id="S9QWY5"/>
<comment type="similarity">
    <text evidence="7">Belongs to the binding-protein-dependent transport system permease family.</text>
</comment>
<sequence>MLAFALGCGLLVGAWQIVAWQTLPALLPAPMTVASATVALLADPAFWSGALAPSLLRMAGGLSLAIAAGIPLGIIGHRSCRVAAFLAPLRLLLMGIPAPILVILFILWTRGGTWTVILSVAALLMPVFQVAVAEGLRAVDPQIDEMARLFRVPLSKRVRHVIWPAFWTALGPALRIGVANGLRVTLLTELLSGANGLGDAVQTAQTYLQTDRLFALVLIILALVAAFDAALARLPGTGGRA</sequence>
<dbReference type="InterPro" id="IPR035906">
    <property type="entry name" value="MetI-like_sf"/>
</dbReference>
<keyword evidence="4 7" id="KW-0812">Transmembrane</keyword>
<evidence type="ECO:0000259" key="8">
    <source>
        <dbReference type="PROSITE" id="PS50928"/>
    </source>
</evidence>
<evidence type="ECO:0000256" key="5">
    <source>
        <dbReference type="ARBA" id="ARBA00022989"/>
    </source>
</evidence>
<dbReference type="STRING" id="1123237.Salmuc_01873"/>
<keyword evidence="10" id="KW-1185">Reference proteome</keyword>
<feature type="transmembrane region" description="Helical" evidence="7">
    <location>
        <begin position="87"/>
        <end position="108"/>
    </location>
</feature>
<evidence type="ECO:0000256" key="3">
    <source>
        <dbReference type="ARBA" id="ARBA00022475"/>
    </source>
</evidence>
<dbReference type="HOGENOM" id="CLU_046113_4_1_5"/>
<accession>S9QWY5</accession>
<feature type="transmembrane region" description="Helical" evidence="7">
    <location>
        <begin position="55"/>
        <end position="75"/>
    </location>
</feature>
<keyword evidence="6 7" id="KW-0472">Membrane</keyword>
<feature type="domain" description="ABC transmembrane type-1" evidence="8">
    <location>
        <begin position="51"/>
        <end position="231"/>
    </location>
</feature>
<dbReference type="eggNOG" id="COG0600">
    <property type="taxonomic scope" value="Bacteria"/>
</dbReference>
<protein>
    <submittedName>
        <fullName evidence="9">ABC sulfonate transport system, permease protein</fullName>
    </submittedName>
</protein>
<reference evidence="10" key="1">
    <citation type="journal article" date="2014" name="Stand. Genomic Sci.">
        <title>Genome sequence of the exopolysaccharide-producing Salipiger mucosus type strain (DSM 16094(T)), a moderately halophilic member of the Roseobacter clade.</title>
        <authorList>
            <person name="Riedel T."/>
            <person name="Spring S."/>
            <person name="Fiebig A."/>
            <person name="Petersen J."/>
            <person name="Kyrpides N.C."/>
            <person name="Goker M."/>
            <person name="Klenk H.P."/>
        </authorList>
    </citation>
    <scope>NUCLEOTIDE SEQUENCE [LARGE SCALE GENOMIC DNA]</scope>
    <source>
        <strain evidence="10">DSM 16094</strain>
    </source>
</reference>
<gene>
    <name evidence="9" type="ORF">Salmuc_01873</name>
</gene>
<evidence type="ECO:0000313" key="9">
    <source>
        <dbReference type="EMBL" id="EPX84098.1"/>
    </source>
</evidence>
<dbReference type="GO" id="GO:0005886">
    <property type="term" value="C:plasma membrane"/>
    <property type="evidence" value="ECO:0007669"/>
    <property type="project" value="UniProtKB-SubCell"/>
</dbReference>
<dbReference type="Gene3D" id="1.10.3720.10">
    <property type="entry name" value="MetI-like"/>
    <property type="match status" value="1"/>
</dbReference>
<comment type="caution">
    <text evidence="9">The sequence shown here is derived from an EMBL/GenBank/DDBJ whole genome shotgun (WGS) entry which is preliminary data.</text>
</comment>
<name>S9QWY5_9RHOB</name>
<organism evidence="9 10">
    <name type="scientific">Salipiger mucosus DSM 16094</name>
    <dbReference type="NCBI Taxonomy" id="1123237"/>
    <lineage>
        <taxon>Bacteria</taxon>
        <taxon>Pseudomonadati</taxon>
        <taxon>Pseudomonadota</taxon>
        <taxon>Alphaproteobacteria</taxon>
        <taxon>Rhodobacterales</taxon>
        <taxon>Roseobacteraceae</taxon>
        <taxon>Salipiger</taxon>
    </lineage>
</organism>
<evidence type="ECO:0000256" key="4">
    <source>
        <dbReference type="ARBA" id="ARBA00022692"/>
    </source>
</evidence>
<keyword evidence="5 7" id="KW-1133">Transmembrane helix</keyword>
<dbReference type="PANTHER" id="PTHR30151">
    <property type="entry name" value="ALKANE SULFONATE ABC TRANSPORTER-RELATED, MEMBRANE SUBUNIT"/>
    <property type="match status" value="1"/>
</dbReference>
<dbReference type="GO" id="GO:0055085">
    <property type="term" value="P:transmembrane transport"/>
    <property type="evidence" value="ECO:0007669"/>
    <property type="project" value="InterPro"/>
</dbReference>
<dbReference type="SUPFAM" id="SSF161098">
    <property type="entry name" value="MetI-like"/>
    <property type="match status" value="1"/>
</dbReference>
<evidence type="ECO:0000256" key="2">
    <source>
        <dbReference type="ARBA" id="ARBA00022448"/>
    </source>
</evidence>
<dbReference type="PANTHER" id="PTHR30151:SF38">
    <property type="entry name" value="ALIPHATIC SULFONATES TRANSPORT PERMEASE PROTEIN SSUC-RELATED"/>
    <property type="match status" value="1"/>
</dbReference>
<evidence type="ECO:0000313" key="10">
    <source>
        <dbReference type="Proteomes" id="UP000015347"/>
    </source>
</evidence>
<dbReference type="Proteomes" id="UP000015347">
    <property type="component" value="Unassembled WGS sequence"/>
</dbReference>
<comment type="subcellular location">
    <subcellularLocation>
        <location evidence="1 7">Cell membrane</location>
        <topology evidence="1 7">Multi-pass membrane protein</topology>
    </subcellularLocation>
</comment>
<dbReference type="Pfam" id="PF00528">
    <property type="entry name" value="BPD_transp_1"/>
    <property type="match status" value="1"/>
</dbReference>